<comment type="caution">
    <text evidence="2">The sequence shown here is derived from an EMBL/GenBank/DDBJ whole genome shotgun (WGS) entry which is preliminary data.</text>
</comment>
<protein>
    <submittedName>
        <fullName evidence="2">Uncharacterized protein</fullName>
    </submittedName>
</protein>
<feature type="compositionally biased region" description="Polar residues" evidence="1">
    <location>
        <begin position="283"/>
        <end position="299"/>
    </location>
</feature>
<gene>
    <name evidence="2" type="ORF">PSALAMII_LOCUS9750</name>
</gene>
<feature type="region of interest" description="Disordered" evidence="1">
    <location>
        <begin position="263"/>
        <end position="305"/>
    </location>
</feature>
<sequence length="891" mass="101617">MRTPESPIEVHIYGNLFDWSEDRLSLNQRIVAENYLRFVLKFLEQKRLEKKRADNNRNNPISGVEENNNGERDKKKKRNNKPIDKTLDGTADGIRREGPDLTSWLESESGKHRKLRTKSALQKSFEENVRNDTSNLKPLTPAKGGKGTRNRNETMLWLVWRQVSLAHALLVLYSFSQNDLDNFTFEEIIFIVEYVTQNQNSLSCEALEEEASSLVSGSRLSTTPPFLECEKRLGFHNSSEDTIRSFSSPSVDLGNNGDFEIEVEEDPSEDQFATKKRKRASPFSASDGLNNNNSNQSALTEMPHASSFPTSHTVMLSPASLELLGLFAALGGMKVPSLIFERFLSPQLRWSEDGDPVRAPLFSDSVMPLSKFFNPECLTKSLKELCSSSWIYMDGFENHSYQSFSISESAREYSAQLLKVKDPHHWNLLALQFVCHVFPRDSTLEASFQRHGKILSPVIDHLAKQSKAWELPRSTIIELAEVLVAKARLGSSQYNRQALDEAIQMLGDDIPDHIQASIALRRSIFARLDGAYHSSEQIILDYQKGAPYPGPTNPRLRALSRLLMISHLENLIQLEAYEKAENEISELNKWEPSETTWSPMELSVSFKKWSTVSKIYQSRGRLESARSYLASCYIFLQPEYLQDDLKLIPDPNRFQIITRLSDLLCAEGYWVDARSKIEIEIDSISNKIQGTFAKALKRLKVSLVDVDIAESKYDQASSGVEWLKQQFHEISSPDISDQWLHVRSTIASARLMHFQSRFQDAISEWEQVLSLVEKYPNSFESEGFFYGIAQLSISLARVQIARSTTDASRIDLQSWRADTRQYFDKGCKVLVREDVNYWIPTLPKTAIPDLLSNIQSQEPTWSMADDFINLQQKYPLLPVCEKRQQGLSSKI</sequence>
<name>A0A9W4NXV1_9EURO</name>
<dbReference type="EMBL" id="CAJVPG010000440">
    <property type="protein sequence ID" value="CAG8419984.1"/>
    <property type="molecule type" value="Genomic_DNA"/>
</dbReference>
<feature type="region of interest" description="Disordered" evidence="1">
    <location>
        <begin position="129"/>
        <end position="149"/>
    </location>
</feature>
<proteinExistence type="predicted"/>
<feature type="region of interest" description="Disordered" evidence="1">
    <location>
        <begin position="51"/>
        <end position="109"/>
    </location>
</feature>
<evidence type="ECO:0000313" key="3">
    <source>
        <dbReference type="Proteomes" id="UP001152649"/>
    </source>
</evidence>
<dbReference type="OrthoDB" id="4350869at2759"/>
<accession>A0A9W4NXV1</accession>
<dbReference type="Proteomes" id="UP001152649">
    <property type="component" value="Unassembled WGS sequence"/>
</dbReference>
<organism evidence="2 3">
    <name type="scientific">Penicillium salamii</name>
    <dbReference type="NCBI Taxonomy" id="1612424"/>
    <lineage>
        <taxon>Eukaryota</taxon>
        <taxon>Fungi</taxon>
        <taxon>Dikarya</taxon>
        <taxon>Ascomycota</taxon>
        <taxon>Pezizomycotina</taxon>
        <taxon>Eurotiomycetes</taxon>
        <taxon>Eurotiomycetidae</taxon>
        <taxon>Eurotiales</taxon>
        <taxon>Aspergillaceae</taxon>
        <taxon>Penicillium</taxon>
    </lineage>
</organism>
<dbReference type="AlphaFoldDB" id="A0A9W4NXV1"/>
<keyword evidence="3" id="KW-1185">Reference proteome</keyword>
<evidence type="ECO:0000313" key="2">
    <source>
        <dbReference type="EMBL" id="CAG8419984.1"/>
    </source>
</evidence>
<feature type="compositionally biased region" description="Basic and acidic residues" evidence="1">
    <location>
        <begin position="81"/>
        <end position="99"/>
    </location>
</feature>
<reference evidence="2" key="1">
    <citation type="submission" date="2021-07" db="EMBL/GenBank/DDBJ databases">
        <authorList>
            <person name="Branca A.L. A."/>
        </authorList>
    </citation>
    <scope>NUCLEOTIDE SEQUENCE</scope>
</reference>
<evidence type="ECO:0000256" key="1">
    <source>
        <dbReference type="SAM" id="MobiDB-lite"/>
    </source>
</evidence>